<evidence type="ECO:0000256" key="11">
    <source>
        <dbReference type="ARBA" id="ARBA00026081"/>
    </source>
</evidence>
<evidence type="ECO:0000256" key="8">
    <source>
        <dbReference type="ARBA" id="ARBA00022692"/>
    </source>
</evidence>
<dbReference type="NCBIfam" id="TIGR04407">
    <property type="entry name" value="LptF_YjgP"/>
    <property type="match status" value="1"/>
</dbReference>
<keyword evidence="10 12" id="KW-0472">Membrane</keyword>
<evidence type="ECO:0000256" key="10">
    <source>
        <dbReference type="ARBA" id="ARBA00023136"/>
    </source>
</evidence>
<dbReference type="GO" id="GO:0043190">
    <property type="term" value="C:ATP-binding cassette (ABC) transporter complex"/>
    <property type="evidence" value="ECO:0007669"/>
    <property type="project" value="InterPro"/>
</dbReference>
<evidence type="ECO:0000313" key="13">
    <source>
        <dbReference type="EMBL" id="GLP95599.1"/>
    </source>
</evidence>
<evidence type="ECO:0000256" key="9">
    <source>
        <dbReference type="ARBA" id="ARBA00022989"/>
    </source>
</evidence>
<evidence type="ECO:0000256" key="5">
    <source>
        <dbReference type="ARBA" id="ARBA00022448"/>
    </source>
</evidence>
<dbReference type="EMBL" id="BSNC01000003">
    <property type="protein sequence ID" value="GLP95599.1"/>
    <property type="molecule type" value="Genomic_DNA"/>
</dbReference>
<dbReference type="InterPro" id="IPR005495">
    <property type="entry name" value="LptG/LptF_permease"/>
</dbReference>
<protein>
    <recommendedName>
        <fullName evidence="4">Lipopolysaccharide export system permease protein LptF</fullName>
    </recommendedName>
</protein>
<reference evidence="13" key="1">
    <citation type="journal article" date="2014" name="Int. J. Syst. Evol. Microbiol.">
        <title>Complete genome sequence of Corynebacterium casei LMG S-19264T (=DSM 44701T), isolated from a smear-ripened cheese.</title>
        <authorList>
            <consortium name="US DOE Joint Genome Institute (JGI-PGF)"/>
            <person name="Walter F."/>
            <person name="Albersmeier A."/>
            <person name="Kalinowski J."/>
            <person name="Ruckert C."/>
        </authorList>
    </citation>
    <scope>NUCLEOTIDE SEQUENCE</scope>
    <source>
        <strain evidence="13">NBRC 101628</strain>
    </source>
</reference>
<evidence type="ECO:0000256" key="4">
    <source>
        <dbReference type="ARBA" id="ARBA00014213"/>
    </source>
</evidence>
<dbReference type="Proteomes" id="UP001161422">
    <property type="component" value="Unassembled WGS sequence"/>
</dbReference>
<organism evidence="13 14">
    <name type="scientific">Paraferrimonas sedimenticola</name>
    <dbReference type="NCBI Taxonomy" id="375674"/>
    <lineage>
        <taxon>Bacteria</taxon>
        <taxon>Pseudomonadati</taxon>
        <taxon>Pseudomonadota</taxon>
        <taxon>Gammaproteobacteria</taxon>
        <taxon>Alteromonadales</taxon>
        <taxon>Ferrimonadaceae</taxon>
        <taxon>Paraferrimonas</taxon>
    </lineage>
</organism>
<keyword evidence="8 12" id="KW-0812">Transmembrane</keyword>
<evidence type="ECO:0000256" key="12">
    <source>
        <dbReference type="SAM" id="Phobius"/>
    </source>
</evidence>
<dbReference type="GO" id="GO:0055085">
    <property type="term" value="P:transmembrane transport"/>
    <property type="evidence" value="ECO:0007669"/>
    <property type="project" value="InterPro"/>
</dbReference>
<keyword evidence="9 12" id="KW-1133">Transmembrane helix</keyword>
<comment type="subunit">
    <text evidence="11">Component of the lipopolysaccharide transport and assembly complex. The LptBFG transporter is composed of two ATP-binding proteins (LptB) and two transmembrane proteins (LptF and LptG).</text>
</comment>
<evidence type="ECO:0000256" key="7">
    <source>
        <dbReference type="ARBA" id="ARBA00022519"/>
    </source>
</evidence>
<dbReference type="Pfam" id="PF03739">
    <property type="entry name" value="LptF_LptG"/>
    <property type="match status" value="1"/>
</dbReference>
<keyword evidence="6" id="KW-1003">Cell membrane</keyword>
<dbReference type="InterPro" id="IPR030922">
    <property type="entry name" value="LptF"/>
</dbReference>
<feature type="transmembrane region" description="Helical" evidence="12">
    <location>
        <begin position="238"/>
        <end position="259"/>
    </location>
</feature>
<evidence type="ECO:0000256" key="3">
    <source>
        <dbReference type="ARBA" id="ARBA00007725"/>
    </source>
</evidence>
<dbReference type="GO" id="GO:0015920">
    <property type="term" value="P:lipopolysaccharide transport"/>
    <property type="evidence" value="ECO:0007669"/>
    <property type="project" value="TreeGrafter"/>
</dbReference>
<sequence>MADASEGQFPAGLVATIMALNLPWLSALIVPLSLFLGVLLAHGRMYAESEMTVMHAVGVSEWYVARVTLLLAVVNMVFAGALSIYIAPWAQEKEAQILEKARSEAGLAALVQGRFQQAANGQAVIFVEKLDKNSNLERVFVAHLPKDTEEGEEPDAPSVVVASNGQILEDQYGSQRLRLENGVRYQGAVDRVDYQVTEFGDYQMQIKEQAQEERRRRLSALPVSELTQIESSEANAEFHWRLAIPLALPVMVLMAVPLARVNTRQGKFAKMGPAILLYLGYFGLLVAGRKALEDEVYPGELGLWWVHALGLVIAFMLIGRDRPLGLKLLGIVTGRGRPA</sequence>
<feature type="transmembrane region" description="Helical" evidence="12">
    <location>
        <begin position="22"/>
        <end position="42"/>
    </location>
</feature>
<keyword evidence="5" id="KW-0813">Transport</keyword>
<keyword evidence="14" id="KW-1185">Reference proteome</keyword>
<gene>
    <name evidence="13" type="primary">lptF</name>
    <name evidence="13" type="ORF">GCM10007895_09050</name>
</gene>
<keyword evidence="7" id="KW-0997">Cell inner membrane</keyword>
<feature type="transmembrane region" description="Helical" evidence="12">
    <location>
        <begin position="271"/>
        <end position="289"/>
    </location>
</feature>
<comment type="caution">
    <text evidence="13">The sequence shown here is derived from an EMBL/GenBank/DDBJ whole genome shotgun (WGS) entry which is preliminary data.</text>
</comment>
<dbReference type="PANTHER" id="PTHR33529:SF7">
    <property type="entry name" value="LIPOPOLYSACCHARIDE EXPORT SYSTEM PERMEASE PROTEIN LPTF"/>
    <property type="match status" value="1"/>
</dbReference>
<evidence type="ECO:0000256" key="2">
    <source>
        <dbReference type="ARBA" id="ARBA00004429"/>
    </source>
</evidence>
<dbReference type="AlphaFoldDB" id="A0AA37RUM1"/>
<comment type="subcellular location">
    <subcellularLocation>
        <location evidence="2">Cell inner membrane</location>
        <topology evidence="2">Multi-pass membrane protein</topology>
    </subcellularLocation>
</comment>
<accession>A0AA37RUM1</accession>
<feature type="transmembrane region" description="Helical" evidence="12">
    <location>
        <begin position="301"/>
        <end position="319"/>
    </location>
</feature>
<comment type="similarity">
    <text evidence="3">Belongs to the LptF/LptG family.</text>
</comment>
<proteinExistence type="inferred from homology"/>
<comment type="function">
    <text evidence="1">Part of the ABC transporter complex LptBFG involved in the translocation of lipopolysaccharide (LPS) from the inner membrane to the outer membrane.</text>
</comment>
<evidence type="ECO:0000256" key="6">
    <source>
        <dbReference type="ARBA" id="ARBA00022475"/>
    </source>
</evidence>
<feature type="transmembrane region" description="Helical" evidence="12">
    <location>
        <begin position="63"/>
        <end position="87"/>
    </location>
</feature>
<dbReference type="PANTHER" id="PTHR33529">
    <property type="entry name" value="SLR0882 PROTEIN-RELATED"/>
    <property type="match status" value="1"/>
</dbReference>
<evidence type="ECO:0000256" key="1">
    <source>
        <dbReference type="ARBA" id="ARBA00002265"/>
    </source>
</evidence>
<evidence type="ECO:0000313" key="14">
    <source>
        <dbReference type="Proteomes" id="UP001161422"/>
    </source>
</evidence>
<reference evidence="13" key="2">
    <citation type="submission" date="2023-01" db="EMBL/GenBank/DDBJ databases">
        <title>Draft genome sequence of Paraferrimonas sedimenticola strain NBRC 101628.</title>
        <authorList>
            <person name="Sun Q."/>
            <person name="Mori K."/>
        </authorList>
    </citation>
    <scope>NUCLEOTIDE SEQUENCE</scope>
    <source>
        <strain evidence="13">NBRC 101628</strain>
    </source>
</reference>
<name>A0AA37RUM1_9GAMM</name>